<evidence type="ECO:0000313" key="2">
    <source>
        <dbReference type="Proteomes" id="UP001174909"/>
    </source>
</evidence>
<proteinExistence type="predicted"/>
<dbReference type="Proteomes" id="UP001174909">
    <property type="component" value="Unassembled WGS sequence"/>
</dbReference>
<keyword evidence="2" id="KW-1185">Reference proteome</keyword>
<dbReference type="EMBL" id="CASHTH010000465">
    <property type="protein sequence ID" value="CAI8002160.1"/>
    <property type="molecule type" value="Genomic_DNA"/>
</dbReference>
<dbReference type="AlphaFoldDB" id="A0AA35R389"/>
<comment type="caution">
    <text evidence="1">The sequence shown here is derived from an EMBL/GenBank/DDBJ whole genome shotgun (WGS) entry which is preliminary data.</text>
</comment>
<sequence>MWRGGRKREQFVEKMEREEGPEPAYVRWLLQQVEVLLTHS</sequence>
<accession>A0AA35R389</accession>
<evidence type="ECO:0000313" key="1">
    <source>
        <dbReference type="EMBL" id="CAI8002160.1"/>
    </source>
</evidence>
<protein>
    <submittedName>
        <fullName evidence="1">Uncharacterized protein</fullName>
    </submittedName>
</protein>
<name>A0AA35R389_GEOBA</name>
<reference evidence="1" key="1">
    <citation type="submission" date="2023-03" db="EMBL/GenBank/DDBJ databases">
        <authorList>
            <person name="Steffen K."/>
            <person name="Cardenas P."/>
        </authorList>
    </citation>
    <scope>NUCLEOTIDE SEQUENCE</scope>
</reference>
<gene>
    <name evidence="1" type="ORF">GBAR_LOCUS3341</name>
</gene>
<organism evidence="1 2">
    <name type="scientific">Geodia barretti</name>
    <name type="common">Barrett's horny sponge</name>
    <dbReference type="NCBI Taxonomy" id="519541"/>
    <lineage>
        <taxon>Eukaryota</taxon>
        <taxon>Metazoa</taxon>
        <taxon>Porifera</taxon>
        <taxon>Demospongiae</taxon>
        <taxon>Heteroscleromorpha</taxon>
        <taxon>Tetractinellida</taxon>
        <taxon>Astrophorina</taxon>
        <taxon>Geodiidae</taxon>
        <taxon>Geodia</taxon>
    </lineage>
</organism>